<feature type="transmembrane region" description="Helical" evidence="6">
    <location>
        <begin position="696"/>
        <end position="716"/>
    </location>
</feature>
<feature type="transmembrane region" description="Helical" evidence="6">
    <location>
        <begin position="310"/>
        <end position="333"/>
    </location>
</feature>
<accession>A0A7X2J2K3</accession>
<gene>
    <name evidence="8" type="ORF">GJU40_14935</name>
</gene>
<organism evidence="8 9">
    <name type="scientific">Metabacillus lacus</name>
    <dbReference type="NCBI Taxonomy" id="1983721"/>
    <lineage>
        <taxon>Bacteria</taxon>
        <taxon>Bacillati</taxon>
        <taxon>Bacillota</taxon>
        <taxon>Bacilli</taxon>
        <taxon>Bacillales</taxon>
        <taxon>Bacillaceae</taxon>
        <taxon>Metabacillus</taxon>
    </lineage>
</organism>
<dbReference type="PANTHER" id="PTHR30287">
    <property type="entry name" value="MEMBRANE COMPONENT OF PREDICTED ABC SUPERFAMILY METABOLITE UPTAKE TRANSPORTER"/>
    <property type="match status" value="1"/>
</dbReference>
<evidence type="ECO:0000313" key="9">
    <source>
        <dbReference type="Proteomes" id="UP000448867"/>
    </source>
</evidence>
<feature type="domain" description="ABC3 transporter permease C-terminal" evidence="7">
    <location>
        <begin position="261"/>
        <end position="374"/>
    </location>
</feature>
<feature type="transmembrane region" description="Helical" evidence="6">
    <location>
        <begin position="638"/>
        <end position="666"/>
    </location>
</feature>
<dbReference type="Proteomes" id="UP000448867">
    <property type="component" value="Unassembled WGS sequence"/>
</dbReference>
<dbReference type="Pfam" id="PF02687">
    <property type="entry name" value="FtsX"/>
    <property type="match status" value="2"/>
</dbReference>
<name>A0A7X2J2K3_9BACI</name>
<dbReference type="GO" id="GO:0005886">
    <property type="term" value="C:plasma membrane"/>
    <property type="evidence" value="ECO:0007669"/>
    <property type="project" value="UniProtKB-SubCell"/>
</dbReference>
<evidence type="ECO:0000256" key="1">
    <source>
        <dbReference type="ARBA" id="ARBA00004651"/>
    </source>
</evidence>
<dbReference type="EMBL" id="WKKI01000035">
    <property type="protein sequence ID" value="MRX73438.1"/>
    <property type="molecule type" value="Genomic_DNA"/>
</dbReference>
<dbReference type="InterPro" id="IPR038766">
    <property type="entry name" value="Membrane_comp_ABC_pdt"/>
</dbReference>
<feature type="transmembrane region" description="Helical" evidence="6">
    <location>
        <begin position="736"/>
        <end position="756"/>
    </location>
</feature>
<reference evidence="8 9" key="1">
    <citation type="submission" date="2019-11" db="EMBL/GenBank/DDBJ databases">
        <title>Bacillus lacus genome.</title>
        <authorList>
            <person name="Allen C.J."/>
            <person name="Newman J.D."/>
        </authorList>
    </citation>
    <scope>NUCLEOTIDE SEQUENCE [LARGE SCALE GENOMIC DNA]</scope>
    <source>
        <strain evidence="8 9">KCTC 33946</strain>
    </source>
</reference>
<dbReference type="OrthoDB" id="9761168at2"/>
<keyword evidence="5 6" id="KW-0472">Membrane</keyword>
<feature type="transmembrane region" description="Helical" evidence="6">
    <location>
        <begin position="353"/>
        <end position="375"/>
    </location>
</feature>
<comment type="caution">
    <text evidence="8">The sequence shown here is derived from an EMBL/GenBank/DDBJ whole genome shotgun (WGS) entry which is preliminary data.</text>
</comment>
<feature type="transmembrane region" description="Helical" evidence="6">
    <location>
        <begin position="254"/>
        <end position="274"/>
    </location>
</feature>
<evidence type="ECO:0000313" key="8">
    <source>
        <dbReference type="EMBL" id="MRX73438.1"/>
    </source>
</evidence>
<comment type="subcellular location">
    <subcellularLocation>
        <location evidence="1">Cell membrane</location>
        <topology evidence="1">Multi-pass membrane protein</topology>
    </subcellularLocation>
</comment>
<dbReference type="PANTHER" id="PTHR30287:SF2">
    <property type="entry name" value="BLL1001 PROTEIN"/>
    <property type="match status" value="1"/>
</dbReference>
<evidence type="ECO:0000259" key="7">
    <source>
        <dbReference type="Pfam" id="PF02687"/>
    </source>
</evidence>
<keyword evidence="2" id="KW-1003">Cell membrane</keyword>
<keyword evidence="3 6" id="KW-0812">Transmembrane</keyword>
<protein>
    <submittedName>
        <fullName evidence="8">FtsX-like permease family protein</fullName>
    </submittedName>
</protein>
<evidence type="ECO:0000256" key="2">
    <source>
        <dbReference type="ARBA" id="ARBA00022475"/>
    </source>
</evidence>
<evidence type="ECO:0000256" key="3">
    <source>
        <dbReference type="ARBA" id="ARBA00022692"/>
    </source>
</evidence>
<sequence>MANIRKNKSAAVSLFLFIMVAALLLNTGLMVINGMNTFFDHKVEELRDPHVAIMMNQASYQSEFDEFLINYSGVKETESEEMITMNIAKFHFGDSELTTSVNIFNAEKARSIGPLHLIETLGTTSPDDIIYVPYSFHANGGYELGDNFTITYLEKDYSYIIAGFLETTIMGTTSNGVMKFMLPESSYKKLADTVDNRSYGLILSAIMEDSTQSSELLNDFTKEFPQSMEGETASEMWGLDIETVKSVNILTVNLVATILVAFSAIIVLVSLIVIRYRISNSIEDGMENIGTLKAIGYTSKQILSSILLQFLLIGLIAGILGIALSYGLMPYIGGIISSLSGLIWNTNLDISTNLVSVFLVVICIVIVTFLSAFRVQRILPVWALRGGIQTHSFKKNYFPLENTKGSVHFLLAIKSMVANARQNVMILFIILSLTFASVFSMVLYYNIASDKTAFVNLFGAEPANVMLAIKSDSNTQEFMSEIKQMDHVREVNIFDLITAKLDGQTVYTHVTENYNELKNNIVYEGRQPKHENEISISWVVSSRIHKGIGDMVEVEYGSETKKYLVTGLSQSLGNLGQVASLTMEGVQQLHSGYKGTSLYIYLDGISNKDFIKNLQSKYGNHLVDTLDLDETIVSQTGMYTAAVFAVMLMILFITVLVVVMTLYLVIKTMIIKRKKELGVMKAIGYSTFQLMNQISISFLPVILTGVAIGGVLGYYFTNPMLSILLSSAGVKRLNFIIHLPGIMLLSGGLILLSYVVSMVVSRRIKDISVYGLITE</sequence>
<proteinExistence type="predicted"/>
<feature type="domain" description="ABC3 transporter permease C-terminal" evidence="7">
    <location>
        <begin position="649"/>
        <end position="761"/>
    </location>
</feature>
<evidence type="ECO:0000256" key="4">
    <source>
        <dbReference type="ARBA" id="ARBA00022989"/>
    </source>
</evidence>
<dbReference type="InterPro" id="IPR003838">
    <property type="entry name" value="ABC3_permease_C"/>
</dbReference>
<evidence type="ECO:0000256" key="5">
    <source>
        <dbReference type="ARBA" id="ARBA00023136"/>
    </source>
</evidence>
<feature type="transmembrane region" description="Helical" evidence="6">
    <location>
        <begin position="424"/>
        <end position="445"/>
    </location>
</feature>
<keyword evidence="9" id="KW-1185">Reference proteome</keyword>
<evidence type="ECO:0000256" key="6">
    <source>
        <dbReference type="SAM" id="Phobius"/>
    </source>
</evidence>
<dbReference type="AlphaFoldDB" id="A0A7X2J2K3"/>
<keyword evidence="4 6" id="KW-1133">Transmembrane helix</keyword>